<gene>
    <name evidence="1" type="ORF">EK403_07055</name>
</gene>
<sequence>MALRPGNLAVNQTDYTDYVDSMAAAMDEELNALLLLDDMPALNMDSSDRDVRARRRLFVAIARGVVRHLKDREDAFRITLPLTGSPVVTPDIEV</sequence>
<proteinExistence type="predicted"/>
<dbReference type="RefSeq" id="WP_128776799.1">
    <property type="nucleotide sequence ID" value="NZ_RYFI01000005.1"/>
</dbReference>
<protein>
    <submittedName>
        <fullName evidence="1">Uncharacterized protein</fullName>
    </submittedName>
</protein>
<comment type="caution">
    <text evidence="1">The sequence shown here is derived from an EMBL/GenBank/DDBJ whole genome shotgun (WGS) entry which is preliminary data.</text>
</comment>
<accession>A0A4Q0MKX5</accession>
<keyword evidence="2" id="KW-1185">Reference proteome</keyword>
<organism evidence="1 2">
    <name type="scientific">Hansschlegelia zhihuaiae</name>
    <dbReference type="NCBI Taxonomy" id="405005"/>
    <lineage>
        <taxon>Bacteria</taxon>
        <taxon>Pseudomonadati</taxon>
        <taxon>Pseudomonadota</taxon>
        <taxon>Alphaproteobacteria</taxon>
        <taxon>Hyphomicrobiales</taxon>
        <taxon>Methylopilaceae</taxon>
        <taxon>Hansschlegelia</taxon>
    </lineage>
</organism>
<reference evidence="1 2" key="1">
    <citation type="submission" date="2018-12" db="EMBL/GenBank/DDBJ databases">
        <title>bacterium Hansschlegelia zhihuaiae S113.</title>
        <authorList>
            <person name="He J."/>
        </authorList>
    </citation>
    <scope>NUCLEOTIDE SEQUENCE [LARGE SCALE GENOMIC DNA]</scope>
    <source>
        <strain evidence="1 2">S 113</strain>
    </source>
</reference>
<evidence type="ECO:0000313" key="2">
    <source>
        <dbReference type="Proteomes" id="UP000289708"/>
    </source>
</evidence>
<dbReference type="AlphaFoldDB" id="A0A4Q0MKX5"/>
<dbReference type="OrthoDB" id="8454475at2"/>
<dbReference type="EMBL" id="RYFI01000005">
    <property type="protein sequence ID" value="RXF74123.1"/>
    <property type="molecule type" value="Genomic_DNA"/>
</dbReference>
<evidence type="ECO:0000313" key="1">
    <source>
        <dbReference type="EMBL" id="RXF74123.1"/>
    </source>
</evidence>
<name>A0A4Q0MKX5_9HYPH</name>
<dbReference type="Proteomes" id="UP000289708">
    <property type="component" value="Unassembled WGS sequence"/>
</dbReference>